<keyword evidence="6" id="KW-1185">Reference proteome</keyword>
<organism evidence="5 6">
    <name type="scientific">Treponema ruminis</name>
    <dbReference type="NCBI Taxonomy" id="744515"/>
    <lineage>
        <taxon>Bacteria</taxon>
        <taxon>Pseudomonadati</taxon>
        <taxon>Spirochaetota</taxon>
        <taxon>Spirochaetia</taxon>
        <taxon>Spirochaetales</taxon>
        <taxon>Treponemataceae</taxon>
        <taxon>Treponema</taxon>
    </lineage>
</organism>
<dbReference type="InterPro" id="IPR002022">
    <property type="entry name" value="Pec_lyase"/>
</dbReference>
<dbReference type="Proteomes" id="UP000518887">
    <property type="component" value="Unassembled WGS sequence"/>
</dbReference>
<dbReference type="EC" id="4.2.2.2" evidence="5"/>
<evidence type="ECO:0000313" key="5">
    <source>
        <dbReference type="EMBL" id="MBB5224688.1"/>
    </source>
</evidence>
<keyword evidence="1 2" id="KW-0456">Lyase</keyword>
<proteinExistence type="inferred from homology"/>
<dbReference type="PANTHER" id="PTHR31683">
    <property type="entry name" value="PECTATE LYASE 18-RELATED"/>
    <property type="match status" value="1"/>
</dbReference>
<keyword evidence="2" id="KW-0119">Carbohydrate metabolism</keyword>
<dbReference type="GO" id="GO:0000272">
    <property type="term" value="P:polysaccharide catabolic process"/>
    <property type="evidence" value="ECO:0007669"/>
    <property type="project" value="UniProtKB-KW"/>
</dbReference>
<keyword evidence="2" id="KW-0964">Secreted</keyword>
<dbReference type="EMBL" id="JACHFQ010000001">
    <property type="protein sequence ID" value="MBB5224688.1"/>
    <property type="molecule type" value="Genomic_DNA"/>
</dbReference>
<feature type="compositionally biased region" description="Basic and acidic residues" evidence="3">
    <location>
        <begin position="43"/>
        <end position="59"/>
    </location>
</feature>
<feature type="region of interest" description="Disordered" evidence="3">
    <location>
        <begin position="27"/>
        <end position="59"/>
    </location>
</feature>
<dbReference type="GO" id="GO:0005576">
    <property type="term" value="C:extracellular region"/>
    <property type="evidence" value="ECO:0007669"/>
    <property type="project" value="UniProtKB-SubCell"/>
</dbReference>
<dbReference type="InterPro" id="IPR045032">
    <property type="entry name" value="PEL"/>
</dbReference>
<feature type="domain" description="Pectate lyase" evidence="4">
    <location>
        <begin position="152"/>
        <end position="384"/>
    </location>
</feature>
<dbReference type="AlphaFoldDB" id="A0A7W8LKQ9"/>
<sequence>MFKTSKEIKKIVVLAFAAALIFSGCSVESKGSDSEPESVSDTDDSKTGEEDSEKNEAEKSIKLGDLPVGYASVSVQGGEGTTVTSRAELLSAVSKGGLIYVKGTIDMSDGCLPGEAGGSTAALDKFVAEKSKGKFADYAEFKEKYAASCSSSTDDKTSSNPQSSLGSEMWNLNKKYGDVIKIKIKSNTTIIGLENAVIKGGTIQISGVSNVILRNLTIQDGYDPFPHHEKNDGFNAQWDNVAILDSSENIWIDHCTFEDTMKYSMVDTSSGSEKWQTYDGLCDITKSAKNVVVSYCVFKNHDKTMLIGSSSSDLSGGNITIHHNRFLNCGQRLPMTCYPNMHIFNNSYERDSNAYYSQQASIAARYGAYTIIAENNYFGSGVKKCITASTNASGKCYESGNKYVSGSCSLETQDEKPFAISYAYNLDDASKIKNIVYETAGAGCTLAED</sequence>
<dbReference type="Gene3D" id="2.160.20.10">
    <property type="entry name" value="Single-stranded right-handed beta-helix, Pectin lyase-like"/>
    <property type="match status" value="1"/>
</dbReference>
<name>A0A7W8LKQ9_9SPIR</name>
<dbReference type="InterPro" id="IPR011050">
    <property type="entry name" value="Pectin_lyase_fold/virulence"/>
</dbReference>
<comment type="subcellular location">
    <subcellularLocation>
        <location evidence="2">Secreted</location>
    </subcellularLocation>
</comment>
<dbReference type="PANTHER" id="PTHR31683:SF18">
    <property type="entry name" value="PECTATE LYASE 21-RELATED"/>
    <property type="match status" value="1"/>
</dbReference>
<comment type="similarity">
    <text evidence="2">Belongs to the polysaccharide lyase 1 family.</text>
</comment>
<reference evidence="5 6" key="1">
    <citation type="submission" date="2020-08" db="EMBL/GenBank/DDBJ databases">
        <title>Genomic Encyclopedia of Type Strains, Phase IV (KMG-IV): sequencing the most valuable type-strain genomes for metagenomic binning, comparative biology and taxonomic classification.</title>
        <authorList>
            <person name="Goeker M."/>
        </authorList>
    </citation>
    <scope>NUCLEOTIDE SEQUENCE [LARGE SCALE GENOMIC DNA]</scope>
    <source>
        <strain evidence="5 6">DSM 103462</strain>
    </source>
</reference>
<dbReference type="InterPro" id="IPR012334">
    <property type="entry name" value="Pectin_lyas_fold"/>
</dbReference>
<evidence type="ECO:0000256" key="1">
    <source>
        <dbReference type="ARBA" id="ARBA00023239"/>
    </source>
</evidence>
<dbReference type="Pfam" id="PF00544">
    <property type="entry name" value="Pectate_lyase_4"/>
    <property type="match status" value="1"/>
</dbReference>
<evidence type="ECO:0000313" key="6">
    <source>
        <dbReference type="Proteomes" id="UP000518887"/>
    </source>
</evidence>
<evidence type="ECO:0000256" key="3">
    <source>
        <dbReference type="SAM" id="MobiDB-lite"/>
    </source>
</evidence>
<accession>A0A7W8LKQ9</accession>
<comment type="caution">
    <text evidence="5">The sequence shown here is derived from an EMBL/GenBank/DDBJ whole genome shotgun (WGS) entry which is preliminary data.</text>
</comment>
<dbReference type="GO" id="GO:0030570">
    <property type="term" value="F:pectate lyase activity"/>
    <property type="evidence" value="ECO:0007669"/>
    <property type="project" value="UniProtKB-EC"/>
</dbReference>
<dbReference type="RefSeq" id="WP_184656296.1">
    <property type="nucleotide sequence ID" value="NZ_JACHFQ010000001.1"/>
</dbReference>
<gene>
    <name evidence="5" type="ORF">HNP76_000028</name>
</gene>
<dbReference type="SUPFAM" id="SSF51126">
    <property type="entry name" value="Pectin lyase-like"/>
    <property type="match status" value="1"/>
</dbReference>
<evidence type="ECO:0000259" key="4">
    <source>
        <dbReference type="SMART" id="SM00656"/>
    </source>
</evidence>
<evidence type="ECO:0000256" key="2">
    <source>
        <dbReference type="RuleBase" id="RU361173"/>
    </source>
</evidence>
<dbReference type="PROSITE" id="PS51257">
    <property type="entry name" value="PROKAR_LIPOPROTEIN"/>
    <property type="match status" value="1"/>
</dbReference>
<protein>
    <submittedName>
        <fullName evidence="5">Pectate lyase</fullName>
        <ecNumber evidence="5">4.2.2.2</ecNumber>
    </submittedName>
</protein>
<keyword evidence="2" id="KW-0624">Polysaccharide degradation</keyword>
<dbReference type="SMART" id="SM00656">
    <property type="entry name" value="Amb_all"/>
    <property type="match status" value="1"/>
</dbReference>